<protein>
    <submittedName>
        <fullName evidence="4">HipA domain-containing protein</fullName>
    </submittedName>
</protein>
<sequence>MAGAIDFTECRVVLGKAYNGANGKKIAVEYDGTLYMLKFPPSGKNKPTELSYTNSCFSEHIASSIFNLIGVKAHETLLGTFKVGGKEKIVCACKDFTADGKRFFDFCSIKNTILESDSNGTGTELEDILDTIEKQQYVSPEALEKHFWDVFTADALLGNFDRHNGNWGFLFDEGTGETSLAPIYDCGSCLLPQADERIMNEVLINVDALHSRIYQYPTSAIKQNDRKINYRDFLMSAEYEGCIEAVKRIVPRIDMDKIGAFIDEAPYLSELQRKFYKYYIRARYDLILAPALDLAVSLE</sequence>
<dbReference type="EMBL" id="CP060635">
    <property type="protein sequence ID" value="QNM09382.1"/>
    <property type="molecule type" value="Genomic_DNA"/>
</dbReference>
<keyword evidence="5" id="KW-1185">Reference proteome</keyword>
<dbReference type="RefSeq" id="WP_118645869.1">
    <property type="nucleotide sequence ID" value="NZ_CP060635.1"/>
</dbReference>
<gene>
    <name evidence="4" type="ORF">H9Q79_03595</name>
</gene>
<dbReference type="Gene3D" id="3.30.200.120">
    <property type="match status" value="1"/>
</dbReference>
<dbReference type="Pfam" id="PF07804">
    <property type="entry name" value="HipA_C"/>
    <property type="match status" value="1"/>
</dbReference>
<dbReference type="AlphaFoldDB" id="A0A7G9GF00"/>
<accession>A0A7G9GF00</accession>
<evidence type="ECO:0000259" key="3">
    <source>
        <dbReference type="Pfam" id="PF07804"/>
    </source>
</evidence>
<evidence type="ECO:0000256" key="2">
    <source>
        <dbReference type="ARBA" id="ARBA00022777"/>
    </source>
</evidence>
<dbReference type="InterPro" id="IPR012893">
    <property type="entry name" value="HipA-like_C"/>
</dbReference>
<evidence type="ECO:0000313" key="4">
    <source>
        <dbReference type="EMBL" id="QNM09382.1"/>
    </source>
</evidence>
<keyword evidence="2" id="KW-0418">Kinase</keyword>
<name>A0A7G9GF00_9FIRM</name>
<evidence type="ECO:0000313" key="5">
    <source>
        <dbReference type="Proteomes" id="UP000515860"/>
    </source>
</evidence>
<dbReference type="KEGG" id="whj:H9Q79_03595"/>
<dbReference type="Proteomes" id="UP000515860">
    <property type="component" value="Chromosome"/>
</dbReference>
<organism evidence="4 5">
    <name type="scientific">Wansuia hejianensis</name>
    <dbReference type="NCBI Taxonomy" id="2763667"/>
    <lineage>
        <taxon>Bacteria</taxon>
        <taxon>Bacillati</taxon>
        <taxon>Bacillota</taxon>
        <taxon>Clostridia</taxon>
        <taxon>Lachnospirales</taxon>
        <taxon>Lachnospiraceae</taxon>
        <taxon>Wansuia</taxon>
    </lineage>
</organism>
<proteinExistence type="predicted"/>
<reference evidence="4 5" key="1">
    <citation type="submission" date="2020-08" db="EMBL/GenBank/DDBJ databases">
        <authorList>
            <person name="Liu C."/>
            <person name="Sun Q."/>
        </authorList>
    </citation>
    <scope>NUCLEOTIDE SEQUENCE [LARGE SCALE GENOMIC DNA]</scope>
    <source>
        <strain evidence="4 5">NSJ-29</strain>
    </source>
</reference>
<feature type="domain" description="HipA-like C-terminal" evidence="3">
    <location>
        <begin position="24"/>
        <end position="200"/>
    </location>
</feature>
<dbReference type="GO" id="GO:0016301">
    <property type="term" value="F:kinase activity"/>
    <property type="evidence" value="ECO:0007669"/>
    <property type="project" value="UniProtKB-KW"/>
</dbReference>
<dbReference type="CDD" id="cd17792">
    <property type="entry name" value="CtkA"/>
    <property type="match status" value="1"/>
</dbReference>
<dbReference type="Gene3D" id="1.10.1070.20">
    <property type="match status" value="1"/>
</dbReference>
<evidence type="ECO:0000256" key="1">
    <source>
        <dbReference type="ARBA" id="ARBA00022679"/>
    </source>
</evidence>
<keyword evidence="1" id="KW-0808">Transferase</keyword>